<dbReference type="SUPFAM" id="SSF48498">
    <property type="entry name" value="Tetracyclin repressor-like, C-terminal domain"/>
    <property type="match status" value="1"/>
</dbReference>
<dbReference type="PANTHER" id="PTHR47506:SF10">
    <property type="entry name" value="TRANSCRIPTIONAL REGULATORY PROTEIN"/>
    <property type="match status" value="1"/>
</dbReference>
<dbReference type="InterPro" id="IPR001647">
    <property type="entry name" value="HTH_TetR"/>
</dbReference>
<dbReference type="PROSITE" id="PS50977">
    <property type="entry name" value="HTH_TETR_2"/>
    <property type="match status" value="1"/>
</dbReference>
<accession>A0ABV7FQ18</accession>
<gene>
    <name evidence="6" type="ORF">ACFOHL_12380</name>
</gene>
<organism evidence="6 7">
    <name type="scientific">Agaribacter flavus</name>
    <dbReference type="NCBI Taxonomy" id="1902781"/>
    <lineage>
        <taxon>Bacteria</taxon>
        <taxon>Pseudomonadati</taxon>
        <taxon>Pseudomonadota</taxon>
        <taxon>Gammaproteobacteria</taxon>
        <taxon>Alteromonadales</taxon>
        <taxon>Alteromonadaceae</taxon>
        <taxon>Agaribacter</taxon>
    </lineage>
</organism>
<evidence type="ECO:0000256" key="3">
    <source>
        <dbReference type="ARBA" id="ARBA00023163"/>
    </source>
</evidence>
<dbReference type="Proteomes" id="UP001595478">
    <property type="component" value="Unassembled WGS sequence"/>
</dbReference>
<keyword evidence="7" id="KW-1185">Reference proteome</keyword>
<dbReference type="SUPFAM" id="SSF46689">
    <property type="entry name" value="Homeodomain-like"/>
    <property type="match status" value="1"/>
</dbReference>
<dbReference type="PRINTS" id="PR00455">
    <property type="entry name" value="HTHTETR"/>
</dbReference>
<keyword evidence="1" id="KW-0805">Transcription regulation</keyword>
<protein>
    <submittedName>
        <fullName evidence="6">TetR/AcrR family transcriptional regulator</fullName>
    </submittedName>
</protein>
<comment type="caution">
    <text evidence="6">The sequence shown here is derived from an EMBL/GenBank/DDBJ whole genome shotgun (WGS) entry which is preliminary data.</text>
</comment>
<dbReference type="InterPro" id="IPR036271">
    <property type="entry name" value="Tet_transcr_reg_TetR-rel_C_sf"/>
</dbReference>
<dbReference type="RefSeq" id="WP_376920547.1">
    <property type="nucleotide sequence ID" value="NZ_JBHRSW010000021.1"/>
</dbReference>
<feature type="domain" description="HTH tetR-type" evidence="5">
    <location>
        <begin position="5"/>
        <end position="65"/>
    </location>
</feature>
<evidence type="ECO:0000256" key="2">
    <source>
        <dbReference type="ARBA" id="ARBA00023125"/>
    </source>
</evidence>
<dbReference type="PANTHER" id="PTHR47506">
    <property type="entry name" value="TRANSCRIPTIONAL REGULATORY PROTEIN"/>
    <property type="match status" value="1"/>
</dbReference>
<keyword evidence="3" id="KW-0804">Transcription</keyword>
<feature type="DNA-binding region" description="H-T-H motif" evidence="4">
    <location>
        <begin position="28"/>
        <end position="47"/>
    </location>
</feature>
<evidence type="ECO:0000313" key="7">
    <source>
        <dbReference type="Proteomes" id="UP001595478"/>
    </source>
</evidence>
<dbReference type="InterPro" id="IPR009057">
    <property type="entry name" value="Homeodomain-like_sf"/>
</dbReference>
<evidence type="ECO:0000313" key="6">
    <source>
        <dbReference type="EMBL" id="MFC3122419.1"/>
    </source>
</evidence>
<reference evidence="7" key="1">
    <citation type="journal article" date="2019" name="Int. J. Syst. Evol. Microbiol.">
        <title>The Global Catalogue of Microorganisms (GCM) 10K type strain sequencing project: providing services to taxonomists for standard genome sequencing and annotation.</title>
        <authorList>
            <consortium name="The Broad Institute Genomics Platform"/>
            <consortium name="The Broad Institute Genome Sequencing Center for Infectious Disease"/>
            <person name="Wu L."/>
            <person name="Ma J."/>
        </authorList>
    </citation>
    <scope>NUCLEOTIDE SEQUENCE [LARGE SCALE GENOMIC DNA]</scope>
    <source>
        <strain evidence="7">KCTC 52473</strain>
    </source>
</reference>
<dbReference type="EMBL" id="JBHRSW010000021">
    <property type="protein sequence ID" value="MFC3122419.1"/>
    <property type="molecule type" value="Genomic_DNA"/>
</dbReference>
<name>A0ABV7FQ18_9ALTE</name>
<dbReference type="Pfam" id="PF00440">
    <property type="entry name" value="TetR_N"/>
    <property type="match status" value="1"/>
</dbReference>
<proteinExistence type="predicted"/>
<evidence type="ECO:0000259" key="5">
    <source>
        <dbReference type="PROSITE" id="PS50977"/>
    </source>
</evidence>
<evidence type="ECO:0000256" key="1">
    <source>
        <dbReference type="ARBA" id="ARBA00023015"/>
    </source>
</evidence>
<sequence length="188" mass="21288">MANKKFQLDAVLASATEVFWQYGYHGTSIQQLVNATGLKPGSLYREFDSKDGLYKRTLSRYALNTVAEVNAHIADHKDVCEGIRHILAQTIEVSKETNYCGCFLIKSQLELSSHNREIYHSVLAELKTIEANYASQLKSMFSVEDSALYAKQIMMVIFGIRVYGYQKENLAALKSTTRSLLPWLYGNM</sequence>
<evidence type="ECO:0000256" key="4">
    <source>
        <dbReference type="PROSITE-ProRule" id="PRU00335"/>
    </source>
</evidence>
<dbReference type="Gene3D" id="1.10.357.10">
    <property type="entry name" value="Tetracycline Repressor, domain 2"/>
    <property type="match status" value="1"/>
</dbReference>
<keyword evidence="2 4" id="KW-0238">DNA-binding</keyword>